<dbReference type="Proteomes" id="UP001597368">
    <property type="component" value="Unassembled WGS sequence"/>
</dbReference>
<evidence type="ECO:0000313" key="4">
    <source>
        <dbReference type="Proteomes" id="UP001597368"/>
    </source>
</evidence>
<feature type="region of interest" description="Disordered" evidence="1">
    <location>
        <begin position="23"/>
        <end position="102"/>
    </location>
</feature>
<name>A0ABW4TFQ2_9ACTN</name>
<evidence type="ECO:0008006" key="5">
    <source>
        <dbReference type="Google" id="ProtNLM"/>
    </source>
</evidence>
<keyword evidence="4" id="KW-1185">Reference proteome</keyword>
<dbReference type="EMBL" id="JBHUFV010000098">
    <property type="protein sequence ID" value="MFD1939904.1"/>
    <property type="molecule type" value="Genomic_DNA"/>
</dbReference>
<dbReference type="PROSITE" id="PS51257">
    <property type="entry name" value="PROKAR_LIPOPROTEIN"/>
    <property type="match status" value="1"/>
</dbReference>
<evidence type="ECO:0000313" key="3">
    <source>
        <dbReference type="EMBL" id="MFD1939904.1"/>
    </source>
</evidence>
<feature type="signal peptide" evidence="2">
    <location>
        <begin position="1"/>
        <end position="22"/>
    </location>
</feature>
<protein>
    <recommendedName>
        <fullName evidence="5">Lipoprotein</fullName>
    </recommendedName>
</protein>
<reference evidence="4" key="1">
    <citation type="journal article" date="2019" name="Int. J. Syst. Evol. Microbiol.">
        <title>The Global Catalogue of Microorganisms (GCM) 10K type strain sequencing project: providing services to taxonomists for standard genome sequencing and annotation.</title>
        <authorList>
            <consortium name="The Broad Institute Genomics Platform"/>
            <consortium name="The Broad Institute Genome Sequencing Center for Infectious Disease"/>
            <person name="Wu L."/>
            <person name="Ma J."/>
        </authorList>
    </citation>
    <scope>NUCLEOTIDE SEQUENCE [LARGE SCALE GENOMIC DNA]</scope>
    <source>
        <strain evidence="4">ICMP 6774ER</strain>
    </source>
</reference>
<keyword evidence="2" id="KW-0732">Signal</keyword>
<evidence type="ECO:0000256" key="2">
    <source>
        <dbReference type="SAM" id="SignalP"/>
    </source>
</evidence>
<dbReference type="RefSeq" id="WP_379582613.1">
    <property type="nucleotide sequence ID" value="NZ_JBHUFV010000098.1"/>
</dbReference>
<accession>A0ABW4TFQ2</accession>
<proteinExistence type="predicted"/>
<sequence length="133" mass="13612">MPPIRRAVAPLIAVLLLSGCGAATGAARPAGEPAAATPTPAPFLTPTPGTGRPLGKRPARDGSTVSPRPAKKARIPSPRPKATRTARPAHPALRIGVRPGSFCSPQGAFGRSEAGTLMRCTARGGDPARWRRG</sequence>
<organism evidence="3 4">
    <name type="scientific">Nonomuraea mangrovi</name>
    <dbReference type="NCBI Taxonomy" id="2316207"/>
    <lineage>
        <taxon>Bacteria</taxon>
        <taxon>Bacillati</taxon>
        <taxon>Actinomycetota</taxon>
        <taxon>Actinomycetes</taxon>
        <taxon>Streptosporangiales</taxon>
        <taxon>Streptosporangiaceae</taxon>
        <taxon>Nonomuraea</taxon>
    </lineage>
</organism>
<evidence type="ECO:0000256" key="1">
    <source>
        <dbReference type="SAM" id="MobiDB-lite"/>
    </source>
</evidence>
<comment type="caution">
    <text evidence="3">The sequence shown here is derived from an EMBL/GenBank/DDBJ whole genome shotgun (WGS) entry which is preliminary data.</text>
</comment>
<feature type="compositionally biased region" description="Low complexity" evidence="1">
    <location>
        <begin position="23"/>
        <end position="38"/>
    </location>
</feature>
<feature type="chain" id="PRO_5045340005" description="Lipoprotein" evidence="2">
    <location>
        <begin position="23"/>
        <end position="133"/>
    </location>
</feature>
<gene>
    <name evidence="3" type="ORF">ACFSKW_51455</name>
</gene>